<dbReference type="InterPro" id="IPR050161">
    <property type="entry name" value="Siro_Cobalamin_biosynth"/>
</dbReference>
<dbReference type="InterPro" id="IPR000878">
    <property type="entry name" value="4pyrrol_Mease"/>
</dbReference>
<sequence length="256" mass="26577">MKPNSAIAPKVYLVGAGPGAADLLTLRAARLLARADIVFHDALVHADVLAMAPQARLVLVGKRSGRLSTAQRFINRQLVDAAGRYRCVVRLKGGDPMLFGRAQEEIGALREAGIAVEIVPGISAGFGASAEVGQSLTRRGLSRSVIFLTPAVGTGEARHEWAQAARHADTVVLYMAGRQAQDIADGLIGAGLLPQRPAVLIENATLPGQRIIPTTLAGLPLAARQLADGPALILIGDVYAELIGLAAATTPRSAAA</sequence>
<dbReference type="NCBIfam" id="TIGR01469">
    <property type="entry name" value="cobA_cysG_Cterm"/>
    <property type="match status" value="1"/>
</dbReference>
<evidence type="ECO:0000313" key="10">
    <source>
        <dbReference type="EMBL" id="GAA4340417.1"/>
    </source>
</evidence>
<evidence type="ECO:0000256" key="3">
    <source>
        <dbReference type="ARBA" id="ARBA00022603"/>
    </source>
</evidence>
<comment type="caution">
    <text evidence="10">The sequence shown here is derived from an EMBL/GenBank/DDBJ whole genome shotgun (WGS) entry which is preliminary data.</text>
</comment>
<name>A0ABP8HL30_9BURK</name>
<dbReference type="InterPro" id="IPR014776">
    <property type="entry name" value="4pyrrole_Mease_sub2"/>
</dbReference>
<keyword evidence="11" id="KW-1185">Reference proteome</keyword>
<dbReference type="Pfam" id="PF00590">
    <property type="entry name" value="TP_methylase"/>
    <property type="match status" value="1"/>
</dbReference>
<dbReference type="NCBIfam" id="NF004790">
    <property type="entry name" value="PRK06136.1"/>
    <property type="match status" value="1"/>
</dbReference>
<dbReference type="Gene3D" id="3.30.950.10">
    <property type="entry name" value="Methyltransferase, Cobalt-precorrin-4 Transmethylase, Domain 2"/>
    <property type="match status" value="1"/>
</dbReference>
<evidence type="ECO:0000256" key="8">
    <source>
        <dbReference type="RuleBase" id="RU003960"/>
    </source>
</evidence>
<evidence type="ECO:0000256" key="4">
    <source>
        <dbReference type="ARBA" id="ARBA00022679"/>
    </source>
</evidence>
<evidence type="ECO:0000256" key="6">
    <source>
        <dbReference type="ARBA" id="ARBA00023244"/>
    </source>
</evidence>
<reference evidence="11" key="1">
    <citation type="journal article" date="2019" name="Int. J. Syst. Evol. Microbiol.">
        <title>The Global Catalogue of Microorganisms (GCM) 10K type strain sequencing project: providing services to taxonomists for standard genome sequencing and annotation.</title>
        <authorList>
            <consortium name="The Broad Institute Genomics Platform"/>
            <consortium name="The Broad Institute Genome Sequencing Center for Infectious Disease"/>
            <person name="Wu L."/>
            <person name="Ma J."/>
        </authorList>
    </citation>
    <scope>NUCLEOTIDE SEQUENCE [LARGE SCALE GENOMIC DNA]</scope>
    <source>
        <strain evidence="11">JCM 17666</strain>
    </source>
</reference>
<organism evidence="10 11">
    <name type="scientific">Pigmentiphaga soli</name>
    <dbReference type="NCBI Taxonomy" id="1007095"/>
    <lineage>
        <taxon>Bacteria</taxon>
        <taxon>Pseudomonadati</taxon>
        <taxon>Pseudomonadota</taxon>
        <taxon>Betaproteobacteria</taxon>
        <taxon>Burkholderiales</taxon>
        <taxon>Alcaligenaceae</taxon>
        <taxon>Pigmentiphaga</taxon>
    </lineage>
</organism>
<accession>A0ABP8HL30</accession>
<dbReference type="PROSITE" id="PS00840">
    <property type="entry name" value="SUMT_2"/>
    <property type="match status" value="1"/>
</dbReference>
<evidence type="ECO:0000256" key="2">
    <source>
        <dbReference type="ARBA" id="ARBA00012162"/>
    </source>
</evidence>
<keyword evidence="4 8" id="KW-0808">Transferase</keyword>
<dbReference type="Gene3D" id="3.40.1010.10">
    <property type="entry name" value="Cobalt-precorrin-4 Transmethylase, Domain 1"/>
    <property type="match status" value="1"/>
</dbReference>
<dbReference type="InterPro" id="IPR003043">
    <property type="entry name" value="Uropor_MeTrfase_CS"/>
</dbReference>
<protein>
    <recommendedName>
        <fullName evidence="2">uroporphyrinogen-III C-methyltransferase</fullName>
        <ecNumber evidence="2">2.1.1.107</ecNumber>
    </recommendedName>
</protein>
<comment type="similarity">
    <text evidence="1 8">Belongs to the precorrin methyltransferase family.</text>
</comment>
<dbReference type="EMBL" id="BAABFO010000025">
    <property type="protein sequence ID" value="GAA4340417.1"/>
    <property type="molecule type" value="Genomic_DNA"/>
</dbReference>
<dbReference type="PANTHER" id="PTHR45790:SF3">
    <property type="entry name" value="S-ADENOSYL-L-METHIONINE-DEPENDENT UROPORPHYRINOGEN III METHYLTRANSFERASE, CHLOROPLASTIC"/>
    <property type="match status" value="1"/>
</dbReference>
<dbReference type="CDD" id="cd11642">
    <property type="entry name" value="SUMT"/>
    <property type="match status" value="1"/>
</dbReference>
<dbReference type="PROSITE" id="PS00839">
    <property type="entry name" value="SUMT_1"/>
    <property type="match status" value="1"/>
</dbReference>
<dbReference type="RefSeq" id="WP_345251673.1">
    <property type="nucleotide sequence ID" value="NZ_BAABFO010000025.1"/>
</dbReference>
<keyword evidence="3 8" id="KW-0489">Methyltransferase</keyword>
<evidence type="ECO:0000313" key="11">
    <source>
        <dbReference type="Proteomes" id="UP001501671"/>
    </source>
</evidence>
<evidence type="ECO:0000256" key="5">
    <source>
        <dbReference type="ARBA" id="ARBA00022691"/>
    </source>
</evidence>
<keyword evidence="5" id="KW-0949">S-adenosyl-L-methionine</keyword>
<evidence type="ECO:0000259" key="9">
    <source>
        <dbReference type="Pfam" id="PF00590"/>
    </source>
</evidence>
<proteinExistence type="inferred from homology"/>
<dbReference type="SUPFAM" id="SSF53790">
    <property type="entry name" value="Tetrapyrrole methylase"/>
    <property type="match status" value="1"/>
</dbReference>
<dbReference type="InterPro" id="IPR006366">
    <property type="entry name" value="CobA/CysG_C"/>
</dbReference>
<evidence type="ECO:0000256" key="1">
    <source>
        <dbReference type="ARBA" id="ARBA00005879"/>
    </source>
</evidence>
<dbReference type="EC" id="2.1.1.107" evidence="2"/>
<comment type="pathway">
    <text evidence="7">Porphyrin-containing compound metabolism; siroheme biosynthesis; precorrin-2 from uroporphyrinogen III: step 1/1.</text>
</comment>
<dbReference type="InterPro" id="IPR035996">
    <property type="entry name" value="4pyrrol_Methylase_sf"/>
</dbReference>
<dbReference type="Proteomes" id="UP001501671">
    <property type="component" value="Unassembled WGS sequence"/>
</dbReference>
<feature type="domain" description="Tetrapyrrole methylase" evidence="9">
    <location>
        <begin position="10"/>
        <end position="219"/>
    </location>
</feature>
<dbReference type="InterPro" id="IPR014777">
    <property type="entry name" value="4pyrrole_Mease_sub1"/>
</dbReference>
<gene>
    <name evidence="10" type="primary">cobA_2</name>
    <name evidence="10" type="ORF">GCM10023144_40080</name>
</gene>
<dbReference type="PANTHER" id="PTHR45790">
    <property type="entry name" value="SIROHEME SYNTHASE-RELATED"/>
    <property type="match status" value="1"/>
</dbReference>
<keyword evidence="6" id="KW-0627">Porphyrin biosynthesis</keyword>
<evidence type="ECO:0000256" key="7">
    <source>
        <dbReference type="ARBA" id="ARBA00025705"/>
    </source>
</evidence>